<dbReference type="Proteomes" id="UP000736787">
    <property type="component" value="Unassembled WGS sequence"/>
</dbReference>
<feature type="compositionally biased region" description="Polar residues" evidence="1">
    <location>
        <begin position="102"/>
        <end position="111"/>
    </location>
</feature>
<organism evidence="2 3">
    <name type="scientific">Phytophthora cactorum</name>
    <dbReference type="NCBI Taxonomy" id="29920"/>
    <lineage>
        <taxon>Eukaryota</taxon>
        <taxon>Sar</taxon>
        <taxon>Stramenopiles</taxon>
        <taxon>Oomycota</taxon>
        <taxon>Peronosporomycetes</taxon>
        <taxon>Peronosporales</taxon>
        <taxon>Peronosporaceae</taxon>
        <taxon>Phytophthora</taxon>
    </lineage>
</organism>
<dbReference type="EMBL" id="RCMK01000119">
    <property type="protein sequence ID" value="KAG2948044.1"/>
    <property type="molecule type" value="Genomic_DNA"/>
</dbReference>
<protein>
    <submittedName>
        <fullName evidence="2">Uncharacterized protein</fullName>
    </submittedName>
</protein>
<comment type="caution">
    <text evidence="2">The sequence shown here is derived from an EMBL/GenBank/DDBJ whole genome shotgun (WGS) entry which is preliminary data.</text>
</comment>
<name>A0A8T1E1L4_9STRA</name>
<dbReference type="AlphaFoldDB" id="A0A8T1E1L4"/>
<accession>A0A8T1E1L4</accession>
<proteinExistence type="predicted"/>
<evidence type="ECO:0000256" key="1">
    <source>
        <dbReference type="SAM" id="MobiDB-lite"/>
    </source>
</evidence>
<evidence type="ECO:0000313" key="3">
    <source>
        <dbReference type="Proteomes" id="UP000736787"/>
    </source>
</evidence>
<reference evidence="2" key="1">
    <citation type="submission" date="2018-10" db="EMBL/GenBank/DDBJ databases">
        <title>Effector identification in a new, highly contiguous assembly of the strawberry crown rot pathogen Phytophthora cactorum.</title>
        <authorList>
            <person name="Armitage A.D."/>
            <person name="Nellist C.F."/>
            <person name="Bates H."/>
            <person name="Vickerstaff R.J."/>
            <person name="Harrison R.J."/>
        </authorList>
    </citation>
    <scope>NUCLEOTIDE SEQUENCE</scope>
    <source>
        <strain evidence="2">4040</strain>
    </source>
</reference>
<evidence type="ECO:0000313" key="2">
    <source>
        <dbReference type="EMBL" id="KAG2948044.1"/>
    </source>
</evidence>
<sequence>MTAGELNFADLELDQETFVALLRILAEAAGSSDPHAVPVALAKAAHQVAHGKIHKRIRPGSEDLDNDLGVDPDSSSEDKPPIPTNQASSAMSAAGLGGNATAELSSPNGYT</sequence>
<feature type="region of interest" description="Disordered" evidence="1">
    <location>
        <begin position="50"/>
        <end position="111"/>
    </location>
</feature>
<gene>
    <name evidence="2" type="ORF">PC117_g6334</name>
</gene>